<evidence type="ECO:0000313" key="4">
    <source>
        <dbReference type="Proteomes" id="UP000009311"/>
    </source>
</evidence>
<dbReference type="GO" id="GO:0034069">
    <property type="term" value="F:aminoglycoside N-acetyltransferase activity"/>
    <property type="evidence" value="ECO:0007669"/>
    <property type="project" value="TreeGrafter"/>
</dbReference>
<dbReference type="Gene3D" id="3.30.1050.10">
    <property type="entry name" value="SCP2 sterol-binding domain"/>
    <property type="match status" value="1"/>
</dbReference>
<keyword evidence="4" id="KW-1185">Reference proteome</keyword>
<dbReference type="Gene3D" id="3.40.630.30">
    <property type="match status" value="2"/>
</dbReference>
<reference evidence="3 4" key="1">
    <citation type="submission" date="2012-06" db="EMBL/GenBank/DDBJ databases">
        <title>Draft Genome Sequence of Lactobacillus pasteurii CRBIP 24.76T.</title>
        <authorList>
            <person name="Cousin S."/>
            <person name="Bouchier C."/>
            <person name="Loux V."/>
            <person name="Ma L."/>
            <person name="Creno S."/>
            <person name="Bizet C."/>
            <person name="Clermont D."/>
        </authorList>
    </citation>
    <scope>NUCLEOTIDE SEQUENCE [LARGE SCALE GENOMIC DNA]</scope>
    <source>
        <strain evidence="4">CRBIP 24.76T</strain>
    </source>
</reference>
<dbReference type="Proteomes" id="UP000009311">
    <property type="component" value="Unassembled WGS sequence"/>
</dbReference>
<dbReference type="EMBL" id="CAKD01000010">
    <property type="protein sequence ID" value="CCI84701.1"/>
    <property type="molecule type" value="Genomic_DNA"/>
</dbReference>
<dbReference type="RefSeq" id="WP_009559255.1">
    <property type="nucleotide sequence ID" value="NZ_AYZN01000006.1"/>
</dbReference>
<comment type="caution">
    <text evidence="3">The sequence shown here is derived from an EMBL/GenBank/DDBJ whole genome shotgun (WGS) entry which is preliminary data.</text>
</comment>
<feature type="domain" description="Eis-like acetyltransferase" evidence="2">
    <location>
        <begin position="181"/>
        <end position="285"/>
    </location>
</feature>
<dbReference type="OrthoDB" id="9768284at2"/>
<dbReference type="eggNOG" id="COG4552">
    <property type="taxonomic scope" value="Bacteria"/>
</dbReference>
<dbReference type="InterPro" id="IPR016181">
    <property type="entry name" value="Acyl_CoA_acyltransferase"/>
</dbReference>
<sequence>MKLNKDDKTLHEIASLVEYAFLKRNSVVNDPNFLSRYEHSDGYGEFHDGELKSYVMANKFESMIFNAPVKMAGVGYVSSYPENRGRGDISRIMEEILNDCYKNDVPLSNLAPFSESFYRQYGYENAIYQKIISFAGASLRFFKPIKDGQILRAKADDEQILSLVKQVYNRAINSGDEKNTIVRAKWWWERLKTYYPDRFVAVYLDEQSQPRAYMFYKFEQDNFVVDEFFYENSLAAKALLSYMGSHAASFKQFKIAMPEGSTLEELFPEIHTLKISLEPYMMSRIIDFGKILSIVKIKSPFSSVKLEVTGDNYCQWNNGVWKIHNNLDQPNTIEKSTNAALMDYSADIRTWTKILLGHLSLEQGIELGLVEKYSDKEIHFATGKVSFYDYF</sequence>
<dbReference type="STRING" id="1423790.BN53_01055"/>
<evidence type="ECO:0000313" key="3">
    <source>
        <dbReference type="EMBL" id="CCI84701.1"/>
    </source>
</evidence>
<dbReference type="InterPro" id="IPR025559">
    <property type="entry name" value="Eis_dom"/>
</dbReference>
<dbReference type="PANTHER" id="PTHR37817:SF1">
    <property type="entry name" value="N-ACETYLTRANSFERASE EIS"/>
    <property type="match status" value="1"/>
</dbReference>
<dbReference type="InterPro" id="IPR051554">
    <property type="entry name" value="Acetyltransferase_Eis"/>
</dbReference>
<evidence type="ECO:0000259" key="2">
    <source>
        <dbReference type="Pfam" id="PF17668"/>
    </source>
</evidence>
<evidence type="ECO:0000259" key="1">
    <source>
        <dbReference type="Pfam" id="PF13530"/>
    </source>
</evidence>
<proteinExistence type="predicted"/>
<protein>
    <recommendedName>
        <fullName evidence="5">Acetyltransferase</fullName>
    </recommendedName>
</protein>
<dbReference type="AlphaFoldDB" id="I7LAH4"/>
<dbReference type="InterPro" id="IPR041380">
    <property type="entry name" value="Acetyltransf_17"/>
</dbReference>
<accession>I7LAH4</accession>
<dbReference type="Pfam" id="PF17668">
    <property type="entry name" value="Acetyltransf_17"/>
    <property type="match status" value="1"/>
</dbReference>
<organism evidence="3 4">
    <name type="scientific">Lactobacillus pasteurii DSM 23907 = CRBIP 24.76</name>
    <dbReference type="NCBI Taxonomy" id="1423790"/>
    <lineage>
        <taxon>Bacteria</taxon>
        <taxon>Bacillati</taxon>
        <taxon>Bacillota</taxon>
        <taxon>Bacilli</taxon>
        <taxon>Lactobacillales</taxon>
        <taxon>Lactobacillaceae</taxon>
        <taxon>Lactobacillus</taxon>
    </lineage>
</organism>
<name>I7LAH4_9LACO</name>
<dbReference type="SUPFAM" id="SSF55718">
    <property type="entry name" value="SCP-like"/>
    <property type="match status" value="1"/>
</dbReference>
<evidence type="ECO:0008006" key="5">
    <source>
        <dbReference type="Google" id="ProtNLM"/>
    </source>
</evidence>
<dbReference type="Pfam" id="PF13530">
    <property type="entry name" value="SCP2_2"/>
    <property type="match status" value="1"/>
</dbReference>
<dbReference type="PANTHER" id="PTHR37817">
    <property type="entry name" value="N-ACETYLTRANSFERASE EIS"/>
    <property type="match status" value="1"/>
</dbReference>
<dbReference type="PATRIC" id="fig|1423790.3.peg.1616"/>
<dbReference type="InterPro" id="IPR036527">
    <property type="entry name" value="SCP2_sterol-bd_dom_sf"/>
</dbReference>
<dbReference type="GO" id="GO:0030649">
    <property type="term" value="P:aminoglycoside antibiotic catabolic process"/>
    <property type="evidence" value="ECO:0007669"/>
    <property type="project" value="TreeGrafter"/>
</dbReference>
<dbReference type="SUPFAM" id="SSF55729">
    <property type="entry name" value="Acyl-CoA N-acyltransferases (Nat)"/>
    <property type="match status" value="1"/>
</dbReference>
<dbReference type="Pfam" id="PF13527">
    <property type="entry name" value="Acetyltransf_9"/>
    <property type="match status" value="1"/>
</dbReference>
<feature type="domain" description="Enhanced intracellular survival protein" evidence="1">
    <location>
        <begin position="302"/>
        <end position="373"/>
    </location>
</feature>
<gene>
    <name evidence="3" type="ORF">BN53_01055</name>
</gene>